<protein>
    <recommendedName>
        <fullName evidence="6">UDP-glycosyltransferase</fullName>
    </recommendedName>
</protein>
<dbReference type="FunFam" id="3.40.50.2000:FF:000091">
    <property type="entry name" value="Glycosyltransferase"/>
    <property type="match status" value="1"/>
</dbReference>
<reference evidence="4 5" key="1">
    <citation type="submission" date="2020-10" db="EMBL/GenBank/DDBJ databases">
        <title>The Coptis chinensis genome and diversification of protoberbering-type alkaloids.</title>
        <authorList>
            <person name="Wang B."/>
            <person name="Shu S."/>
            <person name="Song C."/>
            <person name="Liu Y."/>
        </authorList>
    </citation>
    <scope>NUCLEOTIDE SEQUENCE [LARGE SCALE GENOMIC DNA]</scope>
    <source>
        <strain evidence="4">HL-2020</strain>
        <tissue evidence="4">Leaf</tissue>
    </source>
</reference>
<dbReference type="InterPro" id="IPR002213">
    <property type="entry name" value="UDP_glucos_trans"/>
</dbReference>
<sequence>MCVALGPLTLASPSKSDANDPYGCLPWLDSQKSASVAYVSFGTSATPPPHELAALAEGLEASGIPFLWSLKDRVKVHLPEGFLERTSKRGKVVPWTPQWKVLDHSAVGVNVTHCGWNSVLESIMGGVPIIFRPFFGDHMLIGRFVSDIWEIGVNAGDGVFSKQGTLDALEIILCKEKGKKMRQKVEALKQIARRAVGPEGSTTKNFNTLLEIVTRR</sequence>
<dbReference type="OrthoDB" id="5835829at2759"/>
<dbReference type="Proteomes" id="UP000631114">
    <property type="component" value="Unassembled WGS sequence"/>
</dbReference>
<evidence type="ECO:0000313" key="4">
    <source>
        <dbReference type="EMBL" id="KAF9615917.1"/>
    </source>
</evidence>
<dbReference type="PANTHER" id="PTHR48045">
    <property type="entry name" value="UDP-GLYCOSYLTRANSFERASE 72B1"/>
    <property type="match status" value="1"/>
</dbReference>
<dbReference type="Pfam" id="PF00201">
    <property type="entry name" value="UDPGT"/>
    <property type="match status" value="1"/>
</dbReference>
<evidence type="ECO:0008006" key="6">
    <source>
        <dbReference type="Google" id="ProtNLM"/>
    </source>
</evidence>
<evidence type="ECO:0000256" key="2">
    <source>
        <dbReference type="ARBA" id="ARBA00022676"/>
    </source>
</evidence>
<dbReference type="Gene3D" id="3.40.50.2000">
    <property type="entry name" value="Glycogen Phosphorylase B"/>
    <property type="match status" value="1"/>
</dbReference>
<keyword evidence="2" id="KW-0328">Glycosyltransferase</keyword>
<gene>
    <name evidence="4" type="ORF">IFM89_027163</name>
</gene>
<dbReference type="PANTHER" id="PTHR48045:SF34">
    <property type="entry name" value="ISOFLAVONE 7-O-GLUCOSYLTRANSFERASE 1-LIKE"/>
    <property type="match status" value="1"/>
</dbReference>
<organism evidence="4 5">
    <name type="scientific">Coptis chinensis</name>
    <dbReference type="NCBI Taxonomy" id="261450"/>
    <lineage>
        <taxon>Eukaryota</taxon>
        <taxon>Viridiplantae</taxon>
        <taxon>Streptophyta</taxon>
        <taxon>Embryophyta</taxon>
        <taxon>Tracheophyta</taxon>
        <taxon>Spermatophyta</taxon>
        <taxon>Magnoliopsida</taxon>
        <taxon>Ranunculales</taxon>
        <taxon>Ranunculaceae</taxon>
        <taxon>Coptidoideae</taxon>
        <taxon>Coptis</taxon>
    </lineage>
</organism>
<dbReference type="GO" id="GO:0008194">
    <property type="term" value="F:UDP-glycosyltransferase activity"/>
    <property type="evidence" value="ECO:0007669"/>
    <property type="project" value="InterPro"/>
</dbReference>
<dbReference type="AlphaFoldDB" id="A0A835IG32"/>
<evidence type="ECO:0000313" key="5">
    <source>
        <dbReference type="Proteomes" id="UP000631114"/>
    </source>
</evidence>
<proteinExistence type="inferred from homology"/>
<dbReference type="SUPFAM" id="SSF53756">
    <property type="entry name" value="UDP-Glycosyltransferase/glycogen phosphorylase"/>
    <property type="match status" value="1"/>
</dbReference>
<comment type="caution">
    <text evidence="4">The sequence shown here is derived from an EMBL/GenBank/DDBJ whole genome shotgun (WGS) entry which is preliminary data.</text>
</comment>
<evidence type="ECO:0000256" key="3">
    <source>
        <dbReference type="ARBA" id="ARBA00022679"/>
    </source>
</evidence>
<evidence type="ECO:0000256" key="1">
    <source>
        <dbReference type="ARBA" id="ARBA00009995"/>
    </source>
</evidence>
<accession>A0A835IG32</accession>
<keyword evidence="5" id="KW-1185">Reference proteome</keyword>
<keyword evidence="3" id="KW-0808">Transferase</keyword>
<comment type="similarity">
    <text evidence="1">Belongs to the UDP-glycosyltransferase family.</text>
</comment>
<dbReference type="EMBL" id="JADFTS010000003">
    <property type="protein sequence ID" value="KAF9615917.1"/>
    <property type="molecule type" value="Genomic_DNA"/>
</dbReference>
<dbReference type="CDD" id="cd03784">
    <property type="entry name" value="GT1_Gtf-like"/>
    <property type="match status" value="1"/>
</dbReference>
<name>A0A835IG32_9MAGN</name>